<keyword evidence="10" id="KW-1185">Reference proteome</keyword>
<name>A0AA39DJC8_VITRO</name>
<dbReference type="InterPro" id="IPR002068">
    <property type="entry name" value="A-crystallin/Hsp20_dom"/>
</dbReference>
<evidence type="ECO:0000256" key="2">
    <source>
        <dbReference type="ARBA" id="ARBA00023016"/>
    </source>
</evidence>
<evidence type="ECO:0000256" key="6">
    <source>
        <dbReference type="RuleBase" id="RU003616"/>
    </source>
</evidence>
<comment type="similarity">
    <text evidence="5 6">Belongs to the small heat shock protein (HSP20) family.</text>
</comment>
<dbReference type="GO" id="GO:0005777">
    <property type="term" value="C:peroxisome"/>
    <property type="evidence" value="ECO:0007669"/>
    <property type="project" value="UniProtKB-SubCell"/>
</dbReference>
<dbReference type="FunFam" id="2.60.40.790:FF:000056">
    <property type="entry name" value="15.7 kDa heat shock protein, peroxisomal"/>
    <property type="match status" value="1"/>
</dbReference>
<accession>A0AA39DJC8</accession>
<keyword evidence="3" id="KW-0576">Peroxisome</keyword>
<sequence>MSESIRGFPFRRIFWGAPVFRDLSGSTAPMDWLESPAAHIFKFDVPGLSKDDIKVEIEDGNVLRVYRVAGGREESVVKDTVWHIAERGGGRGEFSREFELPENVKVDQIKAQVENGVLTIVVPKDTSPKASKVKTINISSKL</sequence>
<dbReference type="PANTHER" id="PTHR11527">
    <property type="entry name" value="HEAT-SHOCK PROTEIN 20 FAMILY MEMBER"/>
    <property type="match status" value="1"/>
</dbReference>
<gene>
    <name evidence="9" type="ORF">PVL29_016616</name>
</gene>
<dbReference type="Gene3D" id="2.60.40.790">
    <property type="match status" value="1"/>
</dbReference>
<dbReference type="SUPFAM" id="SSF49764">
    <property type="entry name" value="HSP20-like chaperones"/>
    <property type="match status" value="1"/>
</dbReference>
<evidence type="ECO:0000313" key="9">
    <source>
        <dbReference type="EMBL" id="KAJ9684217.1"/>
    </source>
</evidence>
<comment type="caution">
    <text evidence="9">The sequence shown here is derived from an EMBL/GenBank/DDBJ whole genome shotgun (WGS) entry which is preliminary data.</text>
</comment>
<dbReference type="Proteomes" id="UP001168098">
    <property type="component" value="Unassembled WGS sequence"/>
</dbReference>
<reference evidence="9 10" key="1">
    <citation type="journal article" date="2023" name="BMC Biotechnol.">
        <title>Vitis rotundifolia cv Carlos genome sequencing.</title>
        <authorList>
            <person name="Huff M."/>
            <person name="Hulse-Kemp A."/>
            <person name="Scheffler B."/>
            <person name="Youngblood R."/>
            <person name="Simpson S."/>
            <person name="Babiker E."/>
            <person name="Staton M."/>
        </authorList>
    </citation>
    <scope>NUCLEOTIDE SEQUENCE [LARGE SCALE GENOMIC DNA]</scope>
    <source>
        <tissue evidence="9">Leaf</tissue>
    </source>
</reference>
<dbReference type="AlphaFoldDB" id="A0AA39DJC8"/>
<comment type="subunit">
    <text evidence="4">May form oligomeric structures.</text>
</comment>
<dbReference type="PROSITE" id="PS01031">
    <property type="entry name" value="SHSP"/>
    <property type="match status" value="1"/>
</dbReference>
<evidence type="ECO:0000256" key="1">
    <source>
        <dbReference type="ARBA" id="ARBA00004275"/>
    </source>
</evidence>
<protein>
    <recommendedName>
        <fullName evidence="11">SHSP domain-containing protein</fullName>
    </recommendedName>
</protein>
<dbReference type="EMBL" id="JARBHA010000013">
    <property type="protein sequence ID" value="KAJ9684217.1"/>
    <property type="molecule type" value="Genomic_DNA"/>
</dbReference>
<evidence type="ECO:0008006" key="11">
    <source>
        <dbReference type="Google" id="ProtNLM"/>
    </source>
</evidence>
<dbReference type="Pfam" id="PF00011">
    <property type="entry name" value="HSP20"/>
    <property type="match status" value="1"/>
</dbReference>
<comment type="subcellular location">
    <subcellularLocation>
        <location evidence="1">Peroxisome</location>
    </subcellularLocation>
</comment>
<proteinExistence type="inferred from homology"/>
<keyword evidence="2" id="KW-0346">Stress response</keyword>
<dbReference type="InterPro" id="IPR008978">
    <property type="entry name" value="HSP20-like_chaperone"/>
</dbReference>
<organism evidence="9 10">
    <name type="scientific">Vitis rotundifolia</name>
    <name type="common">Muscadine grape</name>
    <dbReference type="NCBI Taxonomy" id="103349"/>
    <lineage>
        <taxon>Eukaryota</taxon>
        <taxon>Viridiplantae</taxon>
        <taxon>Streptophyta</taxon>
        <taxon>Embryophyta</taxon>
        <taxon>Tracheophyta</taxon>
        <taxon>Spermatophyta</taxon>
        <taxon>Magnoliopsida</taxon>
        <taxon>eudicotyledons</taxon>
        <taxon>Gunneridae</taxon>
        <taxon>Pentapetalae</taxon>
        <taxon>rosids</taxon>
        <taxon>Vitales</taxon>
        <taxon>Vitaceae</taxon>
        <taxon>Viteae</taxon>
        <taxon>Vitis</taxon>
    </lineage>
</organism>
<feature type="domain" description="SHSP" evidence="7">
    <location>
        <begin position="21"/>
        <end position="139"/>
    </location>
</feature>
<evidence type="ECO:0000256" key="4">
    <source>
        <dbReference type="ARBA" id="ARBA00062444"/>
    </source>
</evidence>
<dbReference type="GO" id="GO:0009408">
    <property type="term" value="P:response to heat"/>
    <property type="evidence" value="ECO:0007669"/>
    <property type="project" value="UniProtKB-ARBA"/>
</dbReference>
<feature type="domain" description="CS" evidence="8">
    <location>
        <begin position="25"/>
        <end position="142"/>
    </location>
</feature>
<dbReference type="InterPro" id="IPR031107">
    <property type="entry name" value="Small_HSP"/>
</dbReference>
<dbReference type="InterPro" id="IPR007052">
    <property type="entry name" value="CS_dom"/>
</dbReference>
<evidence type="ECO:0000259" key="8">
    <source>
        <dbReference type="PROSITE" id="PS51203"/>
    </source>
</evidence>
<dbReference type="SMR" id="A0AA39DJC8"/>
<evidence type="ECO:0000256" key="3">
    <source>
        <dbReference type="ARBA" id="ARBA00023140"/>
    </source>
</evidence>
<dbReference type="PROSITE" id="PS51203">
    <property type="entry name" value="CS"/>
    <property type="match status" value="1"/>
</dbReference>
<evidence type="ECO:0000313" key="10">
    <source>
        <dbReference type="Proteomes" id="UP001168098"/>
    </source>
</evidence>
<evidence type="ECO:0000256" key="5">
    <source>
        <dbReference type="PROSITE-ProRule" id="PRU00285"/>
    </source>
</evidence>
<evidence type="ECO:0000259" key="7">
    <source>
        <dbReference type="PROSITE" id="PS01031"/>
    </source>
</evidence>